<accession>A0A069S4L7</accession>
<sequence length="55" mass="6652">MKEIKKEEAAYVPLPKFYTFKSREERERILYRNFVNVGMEVKEMIKDVLNKRGAK</sequence>
<organism evidence="1 2">
    <name type="scientific">Phocaeicola vulgatus str. 3975 RP4</name>
    <dbReference type="NCBI Taxonomy" id="1339352"/>
    <lineage>
        <taxon>Bacteria</taxon>
        <taxon>Pseudomonadati</taxon>
        <taxon>Bacteroidota</taxon>
        <taxon>Bacteroidia</taxon>
        <taxon>Bacteroidales</taxon>
        <taxon>Bacteroidaceae</taxon>
        <taxon>Phocaeicola</taxon>
    </lineage>
</organism>
<evidence type="ECO:0000313" key="1">
    <source>
        <dbReference type="EMBL" id="KDS44090.1"/>
    </source>
</evidence>
<dbReference type="PATRIC" id="fig|1339352.3.peg.4091"/>
<reference evidence="1 2" key="1">
    <citation type="submission" date="2014-04" db="EMBL/GenBank/DDBJ databases">
        <authorList>
            <person name="Sears C."/>
            <person name="Carroll K."/>
            <person name="Sack B.R."/>
            <person name="Qadri F."/>
            <person name="Myers L.L."/>
            <person name="Chung G.-T."/>
            <person name="Escheverria P."/>
            <person name="Fraser C.M."/>
            <person name="Sadzewicz L."/>
            <person name="Shefchek K.A."/>
            <person name="Tallon L."/>
            <person name="Das S.P."/>
            <person name="Daugherty S."/>
            <person name="Mongodin E.F."/>
        </authorList>
    </citation>
    <scope>NUCLEOTIDE SEQUENCE [LARGE SCALE GENOMIC DNA]</scope>
    <source>
        <strain evidence="1 2">3975 RP4</strain>
    </source>
</reference>
<evidence type="ECO:0000313" key="2">
    <source>
        <dbReference type="Proteomes" id="UP000027661"/>
    </source>
</evidence>
<dbReference type="EMBL" id="JNHM01000166">
    <property type="protein sequence ID" value="KDS44090.1"/>
    <property type="molecule type" value="Genomic_DNA"/>
</dbReference>
<evidence type="ECO:0008006" key="3">
    <source>
        <dbReference type="Google" id="ProtNLM"/>
    </source>
</evidence>
<comment type="caution">
    <text evidence="1">The sequence shown here is derived from an EMBL/GenBank/DDBJ whole genome shotgun (WGS) entry which is preliminary data.</text>
</comment>
<proteinExistence type="predicted"/>
<name>A0A069S4L7_PHOVU</name>
<gene>
    <name evidence="1" type="ORF">M099_4368</name>
</gene>
<protein>
    <recommendedName>
        <fullName evidence="3">Mobilization protein</fullName>
    </recommendedName>
</protein>
<dbReference type="Proteomes" id="UP000027661">
    <property type="component" value="Unassembled WGS sequence"/>
</dbReference>
<dbReference type="AlphaFoldDB" id="A0A069S4L7"/>